<comment type="caution">
    <text evidence="2">The sequence shown here is derived from an EMBL/GenBank/DDBJ whole genome shotgun (WGS) entry which is preliminary data.</text>
</comment>
<dbReference type="STRING" id="86049.A0A1C1CY52"/>
<organism evidence="2 3">
    <name type="scientific">Cladophialophora carrionii</name>
    <dbReference type="NCBI Taxonomy" id="86049"/>
    <lineage>
        <taxon>Eukaryota</taxon>
        <taxon>Fungi</taxon>
        <taxon>Dikarya</taxon>
        <taxon>Ascomycota</taxon>
        <taxon>Pezizomycotina</taxon>
        <taxon>Eurotiomycetes</taxon>
        <taxon>Chaetothyriomycetidae</taxon>
        <taxon>Chaetothyriales</taxon>
        <taxon>Herpotrichiellaceae</taxon>
        <taxon>Cladophialophora</taxon>
    </lineage>
</organism>
<dbReference type="Proteomes" id="UP000094526">
    <property type="component" value="Unassembled WGS sequence"/>
</dbReference>
<dbReference type="InterPro" id="IPR051783">
    <property type="entry name" value="NAD(P)-dependent_oxidoreduct"/>
</dbReference>
<dbReference type="OrthoDB" id="10262413at2759"/>
<dbReference type="VEuPathDB" id="FungiDB:G647_00325"/>
<sequence>MLVFVTGATGFIGRATVEELLTHGHQVLGLARSDSSAETLTRLGAQVHRGSLDDLESLSTGGKAADGIIHLAFHHDFTNYRASALLDQAAIQAMASAIAGTGKPLVIASGTLVAYQGTLAHEDDEPDRSTPFSIRQESADLVTKLSAETAIRGSTVRLPPTVHGKGDYQFIPMIAAAARKIGHAVIIGDGANVWPAVHRLDAAVVFRLALEKGAPGAIYHAVSEEGVPVKDIVGVVGRRLQIPVESKTVEEATADLGFIALALAADNPTSSEKTQRELGWNPVGSGQPGLLADLDANYFD</sequence>
<proteinExistence type="predicted"/>
<name>A0A1C1CY52_9EURO</name>
<keyword evidence="3" id="KW-1185">Reference proteome</keyword>
<dbReference type="PANTHER" id="PTHR48079">
    <property type="entry name" value="PROTEIN YEEZ"/>
    <property type="match status" value="1"/>
</dbReference>
<dbReference type="Gene3D" id="3.40.50.720">
    <property type="entry name" value="NAD(P)-binding Rossmann-like Domain"/>
    <property type="match status" value="1"/>
</dbReference>
<dbReference type="PANTHER" id="PTHR48079:SF6">
    <property type="entry name" value="NAD(P)-BINDING DOMAIN-CONTAINING PROTEIN-RELATED"/>
    <property type="match status" value="1"/>
</dbReference>
<dbReference type="Pfam" id="PF01370">
    <property type="entry name" value="Epimerase"/>
    <property type="match status" value="1"/>
</dbReference>
<dbReference type="VEuPathDB" id="FungiDB:CLCR_10616"/>
<evidence type="ECO:0000259" key="1">
    <source>
        <dbReference type="Pfam" id="PF01370"/>
    </source>
</evidence>
<accession>A0A1C1CY52</accession>
<dbReference type="AlphaFoldDB" id="A0A1C1CY52"/>
<reference evidence="3" key="1">
    <citation type="submission" date="2015-07" db="EMBL/GenBank/DDBJ databases">
        <authorList>
            <person name="Teixeira M.M."/>
            <person name="Souza R.C."/>
            <person name="Almeida L.G."/>
            <person name="Vicente V.A."/>
            <person name="de Hoog S."/>
            <person name="Bocca A.L."/>
            <person name="de Almeida S.R."/>
            <person name="Vasconcelos A.T."/>
            <person name="Felipe M.S."/>
        </authorList>
    </citation>
    <scope>NUCLEOTIDE SEQUENCE [LARGE SCALE GENOMIC DNA]</scope>
    <source>
        <strain evidence="3">KSF</strain>
    </source>
</reference>
<dbReference type="InterPro" id="IPR036291">
    <property type="entry name" value="NAD(P)-bd_dom_sf"/>
</dbReference>
<dbReference type="EMBL" id="LGRB01000008">
    <property type="protein sequence ID" value="OCT53358.1"/>
    <property type="molecule type" value="Genomic_DNA"/>
</dbReference>
<dbReference type="InterPro" id="IPR001509">
    <property type="entry name" value="Epimerase_deHydtase"/>
</dbReference>
<dbReference type="eggNOG" id="KOG1502">
    <property type="taxonomic scope" value="Eukaryota"/>
</dbReference>
<dbReference type="SUPFAM" id="SSF51735">
    <property type="entry name" value="NAD(P)-binding Rossmann-fold domains"/>
    <property type="match status" value="1"/>
</dbReference>
<dbReference type="GO" id="GO:0005737">
    <property type="term" value="C:cytoplasm"/>
    <property type="evidence" value="ECO:0007669"/>
    <property type="project" value="TreeGrafter"/>
</dbReference>
<evidence type="ECO:0000313" key="3">
    <source>
        <dbReference type="Proteomes" id="UP000094526"/>
    </source>
</evidence>
<gene>
    <name evidence="2" type="ORF">CLCR_10616</name>
</gene>
<evidence type="ECO:0000313" key="2">
    <source>
        <dbReference type="EMBL" id="OCT53358.1"/>
    </source>
</evidence>
<dbReference type="GO" id="GO:0004029">
    <property type="term" value="F:aldehyde dehydrogenase (NAD+) activity"/>
    <property type="evidence" value="ECO:0007669"/>
    <property type="project" value="TreeGrafter"/>
</dbReference>
<feature type="domain" description="NAD-dependent epimerase/dehydratase" evidence="1">
    <location>
        <begin position="3"/>
        <end position="219"/>
    </location>
</feature>
<protein>
    <recommendedName>
        <fullName evidence="1">NAD-dependent epimerase/dehydratase domain-containing protein</fullName>
    </recommendedName>
</protein>
<dbReference type="CDD" id="cd05262">
    <property type="entry name" value="SDR_a7"/>
    <property type="match status" value="1"/>
</dbReference>